<proteinExistence type="predicted"/>
<gene>
    <name evidence="1" type="ORF">BDA99DRAFT_559707</name>
</gene>
<dbReference type="EMBL" id="JAIXMP010000013">
    <property type="protein sequence ID" value="KAI9263140.1"/>
    <property type="molecule type" value="Genomic_DNA"/>
</dbReference>
<dbReference type="AlphaFoldDB" id="A0AAD5PE52"/>
<comment type="caution">
    <text evidence="1">The sequence shown here is derived from an EMBL/GenBank/DDBJ whole genome shotgun (WGS) entry which is preliminary data.</text>
</comment>
<reference evidence="1" key="1">
    <citation type="journal article" date="2022" name="IScience">
        <title>Evolution of zygomycete secretomes and the origins of terrestrial fungal ecologies.</title>
        <authorList>
            <person name="Chang Y."/>
            <person name="Wang Y."/>
            <person name="Mondo S."/>
            <person name="Ahrendt S."/>
            <person name="Andreopoulos W."/>
            <person name="Barry K."/>
            <person name="Beard J."/>
            <person name="Benny G.L."/>
            <person name="Blankenship S."/>
            <person name="Bonito G."/>
            <person name="Cuomo C."/>
            <person name="Desiro A."/>
            <person name="Gervers K.A."/>
            <person name="Hundley H."/>
            <person name="Kuo A."/>
            <person name="LaButti K."/>
            <person name="Lang B.F."/>
            <person name="Lipzen A."/>
            <person name="O'Donnell K."/>
            <person name="Pangilinan J."/>
            <person name="Reynolds N."/>
            <person name="Sandor L."/>
            <person name="Smith M.E."/>
            <person name="Tsang A."/>
            <person name="Grigoriev I.V."/>
            <person name="Stajich J.E."/>
            <person name="Spatafora J.W."/>
        </authorList>
    </citation>
    <scope>NUCLEOTIDE SEQUENCE</scope>
    <source>
        <strain evidence="1">RSA 2281</strain>
    </source>
</reference>
<dbReference type="Gene3D" id="3.30.10.10">
    <property type="entry name" value="Trypsin Inhibitor V, subunit A"/>
    <property type="match status" value="1"/>
</dbReference>
<dbReference type="PANTHER" id="PTHR39600">
    <property type="entry name" value="PEPTIDASE INHIBITOR I78 FAMILY PROTEIN"/>
    <property type="match status" value="1"/>
</dbReference>
<dbReference type="Proteomes" id="UP001209540">
    <property type="component" value="Unassembled WGS sequence"/>
</dbReference>
<accession>A0AAD5PE52</accession>
<evidence type="ECO:0000313" key="2">
    <source>
        <dbReference type="Proteomes" id="UP001209540"/>
    </source>
</evidence>
<protein>
    <submittedName>
        <fullName evidence="1">Uncharacterized protein</fullName>
    </submittedName>
</protein>
<reference evidence="1" key="2">
    <citation type="submission" date="2023-02" db="EMBL/GenBank/DDBJ databases">
        <authorList>
            <consortium name="DOE Joint Genome Institute"/>
            <person name="Mondo S.J."/>
            <person name="Chang Y."/>
            <person name="Wang Y."/>
            <person name="Ahrendt S."/>
            <person name="Andreopoulos W."/>
            <person name="Barry K."/>
            <person name="Beard J."/>
            <person name="Benny G.L."/>
            <person name="Blankenship S."/>
            <person name="Bonito G."/>
            <person name="Cuomo C."/>
            <person name="Desiro A."/>
            <person name="Gervers K.A."/>
            <person name="Hundley H."/>
            <person name="Kuo A."/>
            <person name="LaButti K."/>
            <person name="Lang B.F."/>
            <person name="Lipzen A."/>
            <person name="O'Donnell K."/>
            <person name="Pangilinan J."/>
            <person name="Reynolds N."/>
            <person name="Sandor L."/>
            <person name="Smith M.W."/>
            <person name="Tsang A."/>
            <person name="Grigoriev I.V."/>
            <person name="Stajich J.E."/>
            <person name="Spatafora J.W."/>
        </authorList>
    </citation>
    <scope>NUCLEOTIDE SEQUENCE</scope>
    <source>
        <strain evidence="1">RSA 2281</strain>
    </source>
</reference>
<sequence>MTNENNIDEPVILQSPTDLEEWRIKLVGKTIVDGDVQVTEQTFHKRDLPSCNRVLGPNTPATRDYIIDRLNVITDDQGRVTTVYYC</sequence>
<dbReference type="PANTHER" id="PTHR39600:SF1">
    <property type="entry name" value="PEPTIDASE INHIBITOR I78 FAMILY PROTEIN"/>
    <property type="match status" value="1"/>
</dbReference>
<organism evidence="1 2">
    <name type="scientific">Phascolomyces articulosus</name>
    <dbReference type="NCBI Taxonomy" id="60185"/>
    <lineage>
        <taxon>Eukaryota</taxon>
        <taxon>Fungi</taxon>
        <taxon>Fungi incertae sedis</taxon>
        <taxon>Mucoromycota</taxon>
        <taxon>Mucoromycotina</taxon>
        <taxon>Mucoromycetes</taxon>
        <taxon>Mucorales</taxon>
        <taxon>Lichtheimiaceae</taxon>
        <taxon>Phascolomyces</taxon>
    </lineage>
</organism>
<evidence type="ECO:0000313" key="1">
    <source>
        <dbReference type="EMBL" id="KAI9263140.1"/>
    </source>
</evidence>
<keyword evidence="2" id="KW-1185">Reference proteome</keyword>
<name>A0AAD5PE52_9FUNG</name>